<accession>A0ABW4KXX5</accession>
<reference evidence="4" key="1">
    <citation type="journal article" date="2019" name="Int. J. Syst. Evol. Microbiol.">
        <title>The Global Catalogue of Microorganisms (GCM) 10K type strain sequencing project: providing services to taxonomists for standard genome sequencing and annotation.</title>
        <authorList>
            <consortium name="The Broad Institute Genomics Platform"/>
            <consortium name="The Broad Institute Genome Sequencing Center for Infectious Disease"/>
            <person name="Wu L."/>
            <person name="Ma J."/>
        </authorList>
    </citation>
    <scope>NUCLEOTIDE SEQUENCE [LARGE SCALE GENOMIC DNA]</scope>
    <source>
        <strain evidence="4">LMG 29247</strain>
    </source>
</reference>
<dbReference type="PANTHER" id="PTHR23150:SF19">
    <property type="entry name" value="FORMYLGLYCINE-GENERATING ENZYME"/>
    <property type="match status" value="1"/>
</dbReference>
<dbReference type="InterPro" id="IPR051043">
    <property type="entry name" value="Sulfatase_Mod_Factor_Kinase"/>
</dbReference>
<proteinExistence type="predicted"/>
<dbReference type="RefSeq" id="WP_370512962.1">
    <property type="nucleotide sequence ID" value="NZ_JBHUEJ010000021.1"/>
</dbReference>
<dbReference type="InterPro" id="IPR016187">
    <property type="entry name" value="CTDL_fold"/>
</dbReference>
<evidence type="ECO:0000313" key="4">
    <source>
        <dbReference type="Proteomes" id="UP001597304"/>
    </source>
</evidence>
<dbReference type="EMBL" id="JBHUEJ010000021">
    <property type="protein sequence ID" value="MFD1711178.1"/>
    <property type="molecule type" value="Genomic_DNA"/>
</dbReference>
<dbReference type="PANTHER" id="PTHR23150">
    <property type="entry name" value="SULFATASE MODIFYING FACTOR 1, 2"/>
    <property type="match status" value="1"/>
</dbReference>
<comment type="caution">
    <text evidence="3">The sequence shown here is derived from an EMBL/GenBank/DDBJ whole genome shotgun (WGS) entry which is preliminary data.</text>
</comment>
<keyword evidence="1" id="KW-0732">Signal</keyword>
<keyword evidence="4" id="KW-1185">Reference proteome</keyword>
<evidence type="ECO:0000313" key="3">
    <source>
        <dbReference type="EMBL" id="MFD1711178.1"/>
    </source>
</evidence>
<gene>
    <name evidence="3" type="ORF">ACFSF0_11200</name>
</gene>
<dbReference type="PROSITE" id="PS51257">
    <property type="entry name" value="PROKAR_LIPOPROTEIN"/>
    <property type="match status" value="1"/>
</dbReference>
<dbReference type="Pfam" id="PF03781">
    <property type="entry name" value="FGE-sulfatase"/>
    <property type="match status" value="1"/>
</dbReference>
<evidence type="ECO:0000256" key="1">
    <source>
        <dbReference type="SAM" id="SignalP"/>
    </source>
</evidence>
<feature type="signal peptide" evidence="1">
    <location>
        <begin position="1"/>
        <end position="26"/>
    </location>
</feature>
<sequence>MRRPRATQLAHRRAWAAALLSATLLAACGTSTPTAAPEAAPSQRTATDRVGIAFAHIPAGEFLMGSDESPSALSKAFPHADAKRLGEFKDEAPVHSVRITRDFWMGTHEVTVGQFREFLRQSGYVPESVRDGTGGYGFNPDYNPPNTERADLFEGRDPRYSWENPGFAQTDQHPVVNVSWNDAVAMARWLSQQEGVTYRLPTEAEWEYAARAGTRTRFQGGDDPAEVLRTANTFDSETALRWPRWREQAGSGSDGFAFTAPVGSFQPNAWGLYDMIGNVWEWCSDWYGDDYYAQSPASDPTGPDDGDVKVRRGGSWHSWPLYARTAFRNWNSTSTRYVLVGFRLVREAPVKPAH</sequence>
<organism evidence="3 4">
    <name type="scientific">Ottowia flava</name>
    <dbReference type="NCBI Taxonomy" id="2675430"/>
    <lineage>
        <taxon>Bacteria</taxon>
        <taxon>Pseudomonadati</taxon>
        <taxon>Pseudomonadota</taxon>
        <taxon>Betaproteobacteria</taxon>
        <taxon>Burkholderiales</taxon>
        <taxon>Comamonadaceae</taxon>
        <taxon>Ottowia</taxon>
    </lineage>
</organism>
<name>A0ABW4KXX5_9BURK</name>
<dbReference type="SUPFAM" id="SSF56436">
    <property type="entry name" value="C-type lectin-like"/>
    <property type="match status" value="1"/>
</dbReference>
<feature type="chain" id="PRO_5046243811" evidence="1">
    <location>
        <begin position="27"/>
        <end position="354"/>
    </location>
</feature>
<dbReference type="InterPro" id="IPR042095">
    <property type="entry name" value="SUMF_sf"/>
</dbReference>
<dbReference type="Gene3D" id="3.90.1580.10">
    <property type="entry name" value="paralog of FGE (formylglycine-generating enzyme)"/>
    <property type="match status" value="1"/>
</dbReference>
<feature type="domain" description="Sulfatase-modifying factor enzyme-like" evidence="2">
    <location>
        <begin position="56"/>
        <end position="346"/>
    </location>
</feature>
<protein>
    <submittedName>
        <fullName evidence="3">Formylglycine-generating enzyme family protein</fullName>
    </submittedName>
</protein>
<dbReference type="Proteomes" id="UP001597304">
    <property type="component" value="Unassembled WGS sequence"/>
</dbReference>
<dbReference type="InterPro" id="IPR005532">
    <property type="entry name" value="SUMF_dom"/>
</dbReference>
<evidence type="ECO:0000259" key="2">
    <source>
        <dbReference type="Pfam" id="PF03781"/>
    </source>
</evidence>